<name>A0A8W8IIC1_MAGGI</name>
<keyword evidence="5" id="KW-1185">Reference proteome</keyword>
<dbReference type="EnsemblMetazoa" id="G14428.7">
    <property type="protein sequence ID" value="G14428.7:cds"/>
    <property type="gene ID" value="G14428"/>
</dbReference>
<evidence type="ECO:0000256" key="2">
    <source>
        <dbReference type="ARBA" id="ARBA00023242"/>
    </source>
</evidence>
<accession>A0A8W8IIC1</accession>
<feature type="region of interest" description="Disordered" evidence="3">
    <location>
        <begin position="155"/>
        <end position="214"/>
    </location>
</feature>
<dbReference type="PANTHER" id="PTHR16171:SF12">
    <property type="entry name" value="BASIC IMMUNOGLOBULIN-LIKE VARIABLE MOTIF-CONTAINING PROTEIN"/>
    <property type="match status" value="1"/>
</dbReference>
<dbReference type="AlphaFoldDB" id="A0A8W8IIC1"/>
<evidence type="ECO:0000256" key="1">
    <source>
        <dbReference type="ARBA" id="ARBA00004123"/>
    </source>
</evidence>
<keyword evidence="2" id="KW-0539">Nucleus</keyword>
<evidence type="ECO:0008006" key="6">
    <source>
        <dbReference type="Google" id="ProtNLM"/>
    </source>
</evidence>
<dbReference type="Proteomes" id="UP000005408">
    <property type="component" value="Unassembled WGS sequence"/>
</dbReference>
<feature type="region of interest" description="Disordered" evidence="3">
    <location>
        <begin position="594"/>
        <end position="666"/>
    </location>
</feature>
<feature type="compositionally biased region" description="Polar residues" evidence="3">
    <location>
        <begin position="594"/>
        <end position="622"/>
    </location>
</feature>
<evidence type="ECO:0000256" key="3">
    <source>
        <dbReference type="SAM" id="MobiDB-lite"/>
    </source>
</evidence>
<reference evidence="4" key="1">
    <citation type="submission" date="2022-08" db="UniProtKB">
        <authorList>
            <consortium name="EnsemblMetazoa"/>
        </authorList>
    </citation>
    <scope>IDENTIFICATION</scope>
    <source>
        <strain evidence="4">05x7-T-G4-1.051#20</strain>
    </source>
</reference>
<evidence type="ECO:0000313" key="4">
    <source>
        <dbReference type="EnsemblMetazoa" id="G14428.7:cds"/>
    </source>
</evidence>
<feature type="compositionally biased region" description="Basic and acidic residues" evidence="3">
    <location>
        <begin position="631"/>
        <end position="643"/>
    </location>
</feature>
<feature type="compositionally biased region" description="Pro residues" evidence="3">
    <location>
        <begin position="93"/>
        <end position="102"/>
    </location>
</feature>
<feature type="region of interest" description="Disordered" evidence="3">
    <location>
        <begin position="1"/>
        <end position="102"/>
    </location>
</feature>
<evidence type="ECO:0000313" key="5">
    <source>
        <dbReference type="Proteomes" id="UP000005408"/>
    </source>
</evidence>
<dbReference type="GO" id="GO:0005634">
    <property type="term" value="C:nucleus"/>
    <property type="evidence" value="ECO:0007669"/>
    <property type="project" value="UniProtKB-SubCell"/>
</dbReference>
<feature type="region of interest" description="Disordered" evidence="3">
    <location>
        <begin position="295"/>
        <end position="316"/>
    </location>
</feature>
<dbReference type="PANTHER" id="PTHR16171">
    <property type="entry name" value="DNA REPAIR PROTEIN COMPLEMENTING XP-G CELLS-RELATED"/>
    <property type="match status" value="1"/>
</dbReference>
<organism evidence="4 5">
    <name type="scientific">Magallana gigas</name>
    <name type="common">Pacific oyster</name>
    <name type="synonym">Crassostrea gigas</name>
    <dbReference type="NCBI Taxonomy" id="29159"/>
    <lineage>
        <taxon>Eukaryota</taxon>
        <taxon>Metazoa</taxon>
        <taxon>Spiralia</taxon>
        <taxon>Lophotrochozoa</taxon>
        <taxon>Mollusca</taxon>
        <taxon>Bivalvia</taxon>
        <taxon>Autobranchia</taxon>
        <taxon>Pteriomorphia</taxon>
        <taxon>Ostreida</taxon>
        <taxon>Ostreoidea</taxon>
        <taxon>Ostreidae</taxon>
        <taxon>Magallana</taxon>
    </lineage>
</organism>
<feature type="compositionally biased region" description="Polar residues" evidence="3">
    <location>
        <begin position="159"/>
        <end position="174"/>
    </location>
</feature>
<feature type="compositionally biased region" description="Polar residues" evidence="3">
    <location>
        <begin position="193"/>
        <end position="210"/>
    </location>
</feature>
<feature type="compositionally biased region" description="Basic and acidic residues" evidence="3">
    <location>
        <begin position="177"/>
        <end position="187"/>
    </location>
</feature>
<feature type="compositionally biased region" description="Acidic residues" evidence="3">
    <location>
        <begin position="644"/>
        <end position="666"/>
    </location>
</feature>
<feature type="compositionally biased region" description="Acidic residues" evidence="3">
    <location>
        <begin position="71"/>
        <end position="88"/>
    </location>
</feature>
<comment type="subcellular location">
    <subcellularLocation>
        <location evidence="1">Nucleus</location>
    </subcellularLocation>
</comment>
<protein>
    <recommendedName>
        <fullName evidence="6">Basic immunoglobulin-like variable motif-containing protein</fullName>
    </recommendedName>
</protein>
<proteinExistence type="predicted"/>
<sequence length="666" mass="73350">MENSNSYFKTILRGPTLTRSMDLLGRKRSMGNSSRKSISGLVPAPPDEPRPEDPPKGPTSRSSCPQFVPYSDDDDDGQDEDEEEEFFDASDSLPPPTQPAVPAPAMIDASIVARLVKEVEELLNHVTNENFEAAVDTARVLQQANLGNLTRRLSVEGASGSQSSGTNITRQSQPADKLPKIGEHTLTEHCYNPTYSNPTAEVRKSANSAKGSELKKSNSAKLMYIATMGDSPENSSGFVKSEERPFRLPPIRDGGSQIPGNSGILCSGQLVGNDLDDGDGSLAWEVDVSDMLPHGRSGRKPVLTSQLQPKETDESYENFVPPKVTATTAEISSRKVLDQKRWNCISRPQYSKSCGLTSLVSCWNFLFSTLGNGNLNPITQEEALTILGFKPPFGEIRFGPFTGNATLLRWFKMLNDHFKVRGRAYFLYKTQGKNKTYGTSPEEALVSLKRGLQDTTTAFIYHCQNHYFCPMGFEDTPIKCTEAYAGVLPQEDLNTWILIGDPASGHPAIHCKRWMDIVTDIGCVNPDFLDIRRLEKGMQRRKAKKAGGNLHCIMAFSKCKFQTIKTYRTQIPVFGGKAGGKDSRFKMTNGNDESLTVSQKEGSGEQGVQTVEPVQTSEQEVQGNPGVNLDGRQENGRQVVGKEEDFEDDDEVEDLDTENESSENNS</sequence>